<comment type="similarity">
    <text evidence="2">Belongs to the globin family.</text>
</comment>
<protein>
    <submittedName>
        <fullName evidence="4">NAD(P)H-flavin reductase</fullName>
    </submittedName>
</protein>
<keyword evidence="5" id="KW-1185">Reference proteome</keyword>
<keyword evidence="2" id="KW-0408">Iron</keyword>
<dbReference type="InterPro" id="IPR039261">
    <property type="entry name" value="FNR_nucleotide-bd"/>
</dbReference>
<evidence type="ECO:0000313" key="4">
    <source>
        <dbReference type="EMBL" id="SER91972.1"/>
    </source>
</evidence>
<proteinExistence type="inferred from homology"/>
<evidence type="ECO:0000259" key="3">
    <source>
        <dbReference type="Pfam" id="PF00042"/>
    </source>
</evidence>
<dbReference type="PANTHER" id="PTHR47354:SF5">
    <property type="entry name" value="PROTEIN RFBI"/>
    <property type="match status" value="1"/>
</dbReference>
<evidence type="ECO:0000313" key="5">
    <source>
        <dbReference type="Proteomes" id="UP000198929"/>
    </source>
</evidence>
<feature type="domain" description="Globin" evidence="3">
    <location>
        <begin position="31"/>
        <end position="135"/>
    </location>
</feature>
<dbReference type="SUPFAM" id="SSF46458">
    <property type="entry name" value="Globin-like"/>
    <property type="match status" value="1"/>
</dbReference>
<dbReference type="Gene3D" id="1.10.490.10">
    <property type="entry name" value="Globins"/>
    <property type="match status" value="1"/>
</dbReference>
<dbReference type="SUPFAM" id="SSF52343">
    <property type="entry name" value="Ferredoxin reductase-like, C-terminal NADP-linked domain"/>
    <property type="match status" value="1"/>
</dbReference>
<dbReference type="AlphaFoldDB" id="A0A1H9T408"/>
<keyword evidence="2" id="KW-0479">Metal-binding</keyword>
<dbReference type="Proteomes" id="UP000198929">
    <property type="component" value="Unassembled WGS sequence"/>
</dbReference>
<dbReference type="InterPro" id="IPR009050">
    <property type="entry name" value="Globin-like_sf"/>
</dbReference>
<evidence type="ECO:0000256" key="2">
    <source>
        <dbReference type="RuleBase" id="RU000356"/>
    </source>
</evidence>
<reference evidence="5" key="1">
    <citation type="submission" date="2016-10" db="EMBL/GenBank/DDBJ databases">
        <authorList>
            <person name="Varghese N."/>
            <person name="Submissions S."/>
        </authorList>
    </citation>
    <scope>NUCLEOTIDE SEQUENCE [LARGE SCALE GENOMIC DNA]</scope>
    <source>
        <strain evidence="5">DSM 20524</strain>
    </source>
</reference>
<dbReference type="EMBL" id="FOGQ01000005">
    <property type="protein sequence ID" value="SER91972.1"/>
    <property type="molecule type" value="Genomic_DNA"/>
</dbReference>
<keyword evidence="2" id="KW-0349">Heme</keyword>
<dbReference type="STRING" id="1121357.SAMN05661109_01308"/>
<dbReference type="Gene3D" id="3.40.50.80">
    <property type="entry name" value="Nucleotide-binding domain of ferredoxin-NADP reductase (FNR) module"/>
    <property type="match status" value="1"/>
</dbReference>
<dbReference type="GO" id="GO:0019825">
    <property type="term" value="F:oxygen binding"/>
    <property type="evidence" value="ECO:0007669"/>
    <property type="project" value="InterPro"/>
</dbReference>
<dbReference type="InterPro" id="IPR050415">
    <property type="entry name" value="MRET"/>
</dbReference>
<sequence length="394" mass="42260">MGEPETIVDTLADVGQLIRDRGSTLRSHVHERLFEAIPEARNIFSEDLAGAHVDLPRALAWVLERSLIDEPLDPALVKRLRELAKDHRRHGFPPDTYDLFGLLLGDAIAEVVGDDLPSERVNAAIALVGRVCSEMREAATNADEQGIAYANAAQVTSVEKPAYGVHVVQLEAGMPVEYVAGQQVPVRPTQCRGEWLNLSPAVPPNHFGQVEFHVPPEVPVEKGEYWTIGAARGNVTLDPERDALLVGIGTGLAAVKALVFDLLSQETTQDTRPQVHVIIAAQFPAALYEVSTFTALAASQEWLTVTPVVDHPDNPVAVSGDASGDADVTPVAFPVEKVVSGVGMFWGRQIVVSGPDDIVATVYRALREAGALASDIQTITPTGADQWPVPGSPD</sequence>
<dbReference type="GO" id="GO:0005344">
    <property type="term" value="F:oxygen carrier activity"/>
    <property type="evidence" value="ECO:0007669"/>
    <property type="project" value="UniProtKB-KW"/>
</dbReference>
<comment type="cofactor">
    <cofactor evidence="1">
        <name>FAD</name>
        <dbReference type="ChEBI" id="CHEBI:57692"/>
    </cofactor>
</comment>
<dbReference type="InterPro" id="IPR012292">
    <property type="entry name" value="Globin/Proto"/>
</dbReference>
<dbReference type="GO" id="GO:0020037">
    <property type="term" value="F:heme binding"/>
    <property type="evidence" value="ECO:0007669"/>
    <property type="project" value="InterPro"/>
</dbReference>
<keyword evidence="2" id="KW-0561">Oxygen transport</keyword>
<evidence type="ECO:0000256" key="1">
    <source>
        <dbReference type="ARBA" id="ARBA00001974"/>
    </source>
</evidence>
<dbReference type="Pfam" id="PF00042">
    <property type="entry name" value="Globin"/>
    <property type="match status" value="1"/>
</dbReference>
<gene>
    <name evidence="4" type="ORF">SAMN05661109_01308</name>
</gene>
<keyword evidence="2" id="KW-0813">Transport</keyword>
<accession>A0A1H9T408</accession>
<dbReference type="PANTHER" id="PTHR47354">
    <property type="entry name" value="NADH OXIDOREDUCTASE HCR"/>
    <property type="match status" value="1"/>
</dbReference>
<dbReference type="InterPro" id="IPR000971">
    <property type="entry name" value="Globin"/>
</dbReference>
<name>A0A1H9T408_9CORY</name>
<organism evidence="4 5">
    <name type="scientific">Corynebacterium cystitidis DSM 20524</name>
    <dbReference type="NCBI Taxonomy" id="1121357"/>
    <lineage>
        <taxon>Bacteria</taxon>
        <taxon>Bacillati</taxon>
        <taxon>Actinomycetota</taxon>
        <taxon>Actinomycetes</taxon>
        <taxon>Mycobacteriales</taxon>
        <taxon>Corynebacteriaceae</taxon>
        <taxon>Corynebacterium</taxon>
    </lineage>
</organism>
<dbReference type="GO" id="GO:0016491">
    <property type="term" value="F:oxidoreductase activity"/>
    <property type="evidence" value="ECO:0007669"/>
    <property type="project" value="TreeGrafter"/>
</dbReference>